<evidence type="ECO:0000313" key="3">
    <source>
        <dbReference type="Proteomes" id="UP001141806"/>
    </source>
</evidence>
<reference evidence="2" key="1">
    <citation type="journal article" date="2023" name="Plant J.">
        <title>The genome of the king protea, Protea cynaroides.</title>
        <authorList>
            <person name="Chang J."/>
            <person name="Duong T.A."/>
            <person name="Schoeman C."/>
            <person name="Ma X."/>
            <person name="Roodt D."/>
            <person name="Barker N."/>
            <person name="Li Z."/>
            <person name="Van de Peer Y."/>
            <person name="Mizrachi E."/>
        </authorList>
    </citation>
    <scope>NUCLEOTIDE SEQUENCE</scope>
    <source>
        <tissue evidence="2">Young leaves</tissue>
    </source>
</reference>
<gene>
    <name evidence="2" type="ORF">NE237_016213</name>
</gene>
<dbReference type="Gene3D" id="3.30.160.60">
    <property type="entry name" value="Classic Zinc Finger"/>
    <property type="match status" value="1"/>
</dbReference>
<dbReference type="Pfam" id="PF12874">
    <property type="entry name" value="zf-met"/>
    <property type="match status" value="1"/>
</dbReference>
<dbReference type="EMBL" id="JAMYWD010000006">
    <property type="protein sequence ID" value="KAJ4969512.1"/>
    <property type="molecule type" value="Genomic_DNA"/>
</dbReference>
<dbReference type="Proteomes" id="UP001141806">
    <property type="component" value="Unassembled WGS sequence"/>
</dbReference>
<feature type="domain" description="C2H2-type" evidence="1">
    <location>
        <begin position="197"/>
        <end position="214"/>
    </location>
</feature>
<name>A0A9Q0KFE9_9MAGN</name>
<dbReference type="AlphaFoldDB" id="A0A9Q0KFE9"/>
<organism evidence="2 3">
    <name type="scientific">Protea cynaroides</name>
    <dbReference type="NCBI Taxonomy" id="273540"/>
    <lineage>
        <taxon>Eukaryota</taxon>
        <taxon>Viridiplantae</taxon>
        <taxon>Streptophyta</taxon>
        <taxon>Embryophyta</taxon>
        <taxon>Tracheophyta</taxon>
        <taxon>Spermatophyta</taxon>
        <taxon>Magnoliopsida</taxon>
        <taxon>Proteales</taxon>
        <taxon>Proteaceae</taxon>
        <taxon>Protea</taxon>
    </lineage>
</organism>
<protein>
    <recommendedName>
        <fullName evidence="1">C2H2-type domain-containing protein</fullName>
    </recommendedName>
</protein>
<evidence type="ECO:0000259" key="1">
    <source>
        <dbReference type="Pfam" id="PF12874"/>
    </source>
</evidence>
<comment type="caution">
    <text evidence="2">The sequence shown here is derived from an EMBL/GenBank/DDBJ whole genome shotgun (WGS) entry which is preliminary data.</text>
</comment>
<sequence length="216" mass="23752">MDYSRWAEMQYHKPLNPNPSSVDPYSHLYDADHSSSCAHYPYNTLKLPGLQTLLNHQEISSAQYKVGPEPGLGPPGIDSYAIINSYPPPPPTHVSYGAQAAITYGQHEAQISASTAAAYYPETGASVQNWAAKEAIRQFGPDPVSWAAAGLRPLNGTKPFRAANHNPLGWSKPKTFPSMNGAWKKGTKKTKIVRSAWCEICRIDCNSKDVLDQHKM</sequence>
<accession>A0A9Q0KFE9</accession>
<evidence type="ECO:0000313" key="2">
    <source>
        <dbReference type="EMBL" id="KAJ4969512.1"/>
    </source>
</evidence>
<proteinExistence type="predicted"/>
<dbReference type="OrthoDB" id="434647at2759"/>
<keyword evidence="3" id="KW-1185">Reference proteome</keyword>
<dbReference type="InterPro" id="IPR013087">
    <property type="entry name" value="Znf_C2H2_type"/>
</dbReference>